<dbReference type="SUPFAM" id="SSF53822">
    <property type="entry name" value="Periplasmic binding protein-like I"/>
    <property type="match status" value="1"/>
</dbReference>
<sequence>MYFIINFIILRNRLRNGFKLKTHYFTCFVVKISLRNYQKDANLDNRLHKLIKFFDIKKRITIKDIAKALNLTSSTVSRALNDNSRISEKTKQAVKQTAKELGYEPNYLASALRKGKSNLVGLIIPRANSYFFSSVVKAIGDRLSIEGYNIIITQSNESYEKECQNIESLLYTQVDGIIASLANETVDLEYYNKIKANGVPLVIFDRGEDSLNVDYIGIDDYLSSFKVVEHLYNQGCRRIAHIGGYRHTRIYESRVEGYIDALTKFNLPLEESLISESNLKVEDGRAIMEELLKLPNKPDAIYAAGDFAALGALQVAKENHISIPDDIALVGFSNEPFTSLITPSITSIEQHSEMIGRLAAETFLDRINNPDKAVKLNKIVLDTELIVRESSKKLK</sequence>
<evidence type="ECO:0000256" key="2">
    <source>
        <dbReference type="ARBA" id="ARBA00023125"/>
    </source>
</evidence>
<dbReference type="PROSITE" id="PS50932">
    <property type="entry name" value="HTH_LACI_2"/>
    <property type="match status" value="1"/>
</dbReference>
<dbReference type="InterPro" id="IPR000843">
    <property type="entry name" value="HTH_LacI"/>
</dbReference>
<dbReference type="CDD" id="cd06267">
    <property type="entry name" value="PBP1_LacI_sugar_binding-like"/>
    <property type="match status" value="1"/>
</dbReference>
<dbReference type="Proteomes" id="UP000308713">
    <property type="component" value="Unassembled WGS sequence"/>
</dbReference>
<dbReference type="InterPro" id="IPR028082">
    <property type="entry name" value="Peripla_BP_I"/>
</dbReference>
<accession>A0A5C4SHR9</accession>
<protein>
    <submittedName>
        <fullName evidence="6">LacI family transcriptional regulator</fullName>
    </submittedName>
</protein>
<dbReference type="Pfam" id="PF13377">
    <property type="entry name" value="Peripla_BP_3"/>
    <property type="match status" value="1"/>
</dbReference>
<evidence type="ECO:0000259" key="5">
    <source>
        <dbReference type="PROSITE" id="PS50943"/>
    </source>
</evidence>
<evidence type="ECO:0000313" key="7">
    <source>
        <dbReference type="Proteomes" id="UP000308713"/>
    </source>
</evidence>
<organism evidence="6 7">
    <name type="scientific">Allotamlana fucoidanivorans</name>
    <dbReference type="NCBI Taxonomy" id="2583814"/>
    <lineage>
        <taxon>Bacteria</taxon>
        <taxon>Pseudomonadati</taxon>
        <taxon>Bacteroidota</taxon>
        <taxon>Flavobacteriia</taxon>
        <taxon>Flavobacteriales</taxon>
        <taxon>Flavobacteriaceae</taxon>
        <taxon>Allotamlana</taxon>
    </lineage>
</organism>
<proteinExistence type="predicted"/>
<dbReference type="InterPro" id="IPR046335">
    <property type="entry name" value="LacI/GalR-like_sensor"/>
</dbReference>
<comment type="caution">
    <text evidence="6">The sequence shown here is derived from an EMBL/GenBank/DDBJ whole genome shotgun (WGS) entry which is preliminary data.</text>
</comment>
<dbReference type="EMBL" id="VDCS01000013">
    <property type="protein sequence ID" value="TNJ42567.1"/>
    <property type="molecule type" value="Genomic_DNA"/>
</dbReference>
<keyword evidence="1" id="KW-0805">Transcription regulation</keyword>
<gene>
    <name evidence="6" type="ORF">FGF67_13830</name>
</gene>
<dbReference type="GO" id="GO:0003700">
    <property type="term" value="F:DNA-binding transcription factor activity"/>
    <property type="evidence" value="ECO:0007669"/>
    <property type="project" value="TreeGrafter"/>
</dbReference>
<dbReference type="Gene3D" id="3.40.50.2300">
    <property type="match status" value="2"/>
</dbReference>
<dbReference type="InterPro" id="IPR001387">
    <property type="entry name" value="Cro/C1-type_HTH"/>
</dbReference>
<dbReference type="PANTHER" id="PTHR30146:SF109">
    <property type="entry name" value="HTH-TYPE TRANSCRIPTIONAL REGULATOR GALS"/>
    <property type="match status" value="1"/>
</dbReference>
<dbReference type="AlphaFoldDB" id="A0A5C4SHR9"/>
<evidence type="ECO:0000256" key="1">
    <source>
        <dbReference type="ARBA" id="ARBA00023015"/>
    </source>
</evidence>
<evidence type="ECO:0000313" key="6">
    <source>
        <dbReference type="EMBL" id="TNJ42567.1"/>
    </source>
</evidence>
<dbReference type="InterPro" id="IPR010982">
    <property type="entry name" value="Lambda_DNA-bd_dom_sf"/>
</dbReference>
<name>A0A5C4SHR9_9FLAO</name>
<dbReference type="Pfam" id="PF00356">
    <property type="entry name" value="LacI"/>
    <property type="match status" value="1"/>
</dbReference>
<dbReference type="SUPFAM" id="SSF47413">
    <property type="entry name" value="lambda repressor-like DNA-binding domains"/>
    <property type="match status" value="1"/>
</dbReference>
<keyword evidence="3" id="KW-0804">Transcription</keyword>
<feature type="domain" description="HTH cro/C1-type" evidence="5">
    <location>
        <begin position="57"/>
        <end position="108"/>
    </location>
</feature>
<feature type="domain" description="HTH lacI-type" evidence="4">
    <location>
        <begin position="60"/>
        <end position="114"/>
    </location>
</feature>
<evidence type="ECO:0000259" key="4">
    <source>
        <dbReference type="PROSITE" id="PS50932"/>
    </source>
</evidence>
<dbReference type="PANTHER" id="PTHR30146">
    <property type="entry name" value="LACI-RELATED TRANSCRIPTIONAL REPRESSOR"/>
    <property type="match status" value="1"/>
</dbReference>
<keyword evidence="7" id="KW-1185">Reference proteome</keyword>
<evidence type="ECO:0000256" key="3">
    <source>
        <dbReference type="ARBA" id="ARBA00023163"/>
    </source>
</evidence>
<keyword evidence="2" id="KW-0238">DNA-binding</keyword>
<dbReference type="GO" id="GO:0000976">
    <property type="term" value="F:transcription cis-regulatory region binding"/>
    <property type="evidence" value="ECO:0007669"/>
    <property type="project" value="TreeGrafter"/>
</dbReference>
<dbReference type="CDD" id="cd01392">
    <property type="entry name" value="HTH_LacI"/>
    <property type="match status" value="1"/>
</dbReference>
<reference evidence="6 7" key="1">
    <citation type="submission" date="2019-05" db="EMBL/GenBank/DDBJ databases">
        <title>Tamlana fucoidanivorans sp. nov., isolated from the surface of algae collected from Fujian province in China.</title>
        <authorList>
            <person name="Li J."/>
        </authorList>
    </citation>
    <scope>NUCLEOTIDE SEQUENCE [LARGE SCALE GENOMIC DNA]</scope>
    <source>
        <strain evidence="6 7">CW2-9</strain>
    </source>
</reference>
<dbReference type="SMART" id="SM00354">
    <property type="entry name" value="HTH_LACI"/>
    <property type="match status" value="1"/>
</dbReference>
<dbReference type="PROSITE" id="PS50943">
    <property type="entry name" value="HTH_CROC1"/>
    <property type="match status" value="1"/>
</dbReference>
<dbReference type="Gene3D" id="1.10.260.40">
    <property type="entry name" value="lambda repressor-like DNA-binding domains"/>
    <property type="match status" value="1"/>
</dbReference>
<dbReference type="OrthoDB" id="9768806at2"/>